<feature type="non-terminal residue" evidence="1">
    <location>
        <position position="118"/>
    </location>
</feature>
<dbReference type="AlphaFoldDB" id="A0A392MZC2"/>
<protein>
    <submittedName>
        <fullName evidence="1">Uncharacterized protein</fullName>
    </submittedName>
</protein>
<dbReference type="Proteomes" id="UP000265520">
    <property type="component" value="Unassembled WGS sequence"/>
</dbReference>
<dbReference type="EMBL" id="LXQA010023189">
    <property type="protein sequence ID" value="MCH92672.1"/>
    <property type="molecule type" value="Genomic_DNA"/>
</dbReference>
<sequence length="118" mass="13625">MEDSWNQLAYPNHSPTVICNSQGQYYWEQNSYIEEQPIWPYQQFQQNESVETSLQSYLEEIFKPMADAVSSLQDIAVQATQLASTVHQIQKNRMSHDDVQPAALLEVRQCDTSLDETP</sequence>
<comment type="caution">
    <text evidence="1">The sequence shown here is derived from an EMBL/GenBank/DDBJ whole genome shotgun (WGS) entry which is preliminary data.</text>
</comment>
<proteinExistence type="predicted"/>
<evidence type="ECO:0000313" key="1">
    <source>
        <dbReference type="EMBL" id="MCH92672.1"/>
    </source>
</evidence>
<reference evidence="1 2" key="1">
    <citation type="journal article" date="2018" name="Front. Plant Sci.">
        <title>Red Clover (Trifolium pratense) and Zigzag Clover (T. medium) - A Picture of Genomic Similarities and Differences.</title>
        <authorList>
            <person name="Dluhosova J."/>
            <person name="Istvanek J."/>
            <person name="Nedelnik J."/>
            <person name="Repkova J."/>
        </authorList>
    </citation>
    <scope>NUCLEOTIDE SEQUENCE [LARGE SCALE GENOMIC DNA]</scope>
    <source>
        <strain evidence="2">cv. 10/8</strain>
        <tissue evidence="1">Leaf</tissue>
    </source>
</reference>
<accession>A0A392MZC2</accession>
<organism evidence="1 2">
    <name type="scientific">Trifolium medium</name>
    <dbReference type="NCBI Taxonomy" id="97028"/>
    <lineage>
        <taxon>Eukaryota</taxon>
        <taxon>Viridiplantae</taxon>
        <taxon>Streptophyta</taxon>
        <taxon>Embryophyta</taxon>
        <taxon>Tracheophyta</taxon>
        <taxon>Spermatophyta</taxon>
        <taxon>Magnoliopsida</taxon>
        <taxon>eudicotyledons</taxon>
        <taxon>Gunneridae</taxon>
        <taxon>Pentapetalae</taxon>
        <taxon>rosids</taxon>
        <taxon>fabids</taxon>
        <taxon>Fabales</taxon>
        <taxon>Fabaceae</taxon>
        <taxon>Papilionoideae</taxon>
        <taxon>50 kb inversion clade</taxon>
        <taxon>NPAAA clade</taxon>
        <taxon>Hologalegina</taxon>
        <taxon>IRL clade</taxon>
        <taxon>Trifolieae</taxon>
        <taxon>Trifolium</taxon>
    </lineage>
</organism>
<keyword evidence="2" id="KW-1185">Reference proteome</keyword>
<evidence type="ECO:0000313" key="2">
    <source>
        <dbReference type="Proteomes" id="UP000265520"/>
    </source>
</evidence>
<name>A0A392MZC2_9FABA</name>